<accession>A0ACC1WWI9</accession>
<dbReference type="Proteomes" id="UP001164539">
    <property type="component" value="Chromosome 13"/>
</dbReference>
<organism evidence="1 2">
    <name type="scientific">Melia azedarach</name>
    <name type="common">Chinaberry tree</name>
    <dbReference type="NCBI Taxonomy" id="155640"/>
    <lineage>
        <taxon>Eukaryota</taxon>
        <taxon>Viridiplantae</taxon>
        <taxon>Streptophyta</taxon>
        <taxon>Embryophyta</taxon>
        <taxon>Tracheophyta</taxon>
        <taxon>Spermatophyta</taxon>
        <taxon>Magnoliopsida</taxon>
        <taxon>eudicotyledons</taxon>
        <taxon>Gunneridae</taxon>
        <taxon>Pentapetalae</taxon>
        <taxon>rosids</taxon>
        <taxon>malvids</taxon>
        <taxon>Sapindales</taxon>
        <taxon>Meliaceae</taxon>
        <taxon>Melia</taxon>
    </lineage>
</organism>
<dbReference type="EMBL" id="CM051406">
    <property type="protein sequence ID" value="KAJ4703289.1"/>
    <property type="molecule type" value="Genomic_DNA"/>
</dbReference>
<reference evidence="1 2" key="1">
    <citation type="journal article" date="2023" name="Science">
        <title>Complex scaffold remodeling in plant triterpene biosynthesis.</title>
        <authorList>
            <person name="De La Pena R."/>
            <person name="Hodgson H."/>
            <person name="Liu J.C."/>
            <person name="Stephenson M.J."/>
            <person name="Martin A.C."/>
            <person name="Owen C."/>
            <person name="Harkess A."/>
            <person name="Leebens-Mack J."/>
            <person name="Jimenez L.E."/>
            <person name="Osbourn A."/>
            <person name="Sattely E.S."/>
        </authorList>
    </citation>
    <scope>NUCLEOTIDE SEQUENCE [LARGE SCALE GENOMIC DNA]</scope>
    <source>
        <strain evidence="2">cv. JPN11</strain>
        <tissue evidence="1">Leaf</tissue>
    </source>
</reference>
<protein>
    <submittedName>
        <fullName evidence="1">Terpene synthase</fullName>
    </submittedName>
</protein>
<keyword evidence="2" id="KW-1185">Reference proteome</keyword>
<gene>
    <name evidence="1" type="ORF">OWV82_023216</name>
</gene>
<comment type="caution">
    <text evidence="1">The sequence shown here is derived from an EMBL/GenBank/DDBJ whole genome shotgun (WGS) entry which is preliminary data.</text>
</comment>
<sequence length="569" mass="65548">MDFGKQLQAQQRQLLCCQTNSEAFNVITPPRQPHSYKPNIWRYDVIQSLQSKYKEEGYRRQAEKLVDDVKLLFLAAADEVLPKLQLVDRIGKLGLSYLFQEEIRGALDTISSIKNGSPCLEGDLYATALCFKLLRQYGYEASQDVFIGFMDEKGTFSSANKCTDDIKGLIELFEASHLVLEGENILEEAKVFSKATLKDIYPTLNSDLGEKVAKVLELPSHWRVQWFEVRWHINSYENEKNNNQILLELAKLNFNIVQATLQNDLREVSRWWRNLGFIENLNFSRDRLVESYMCAVGLAYEPKHSCFRKWLTKVVIFILVIDDIYDIYGSLEELQQFTNAVERWDSREIQNLPECMKICFQALYETANEMANEIQKEKGWNIKVLPHLRKVWADFCKALFLEAKWHHNGYTPSLEEYLSNAWISSSGTLLSVHSFFSIMSEVTEETADFLGPNQDLVYNSSLIIRLCNDLGTSAAELERGDVASSILCCMMEMNISEEKARNHIKGMISNIWTKLNGQCFHQSPLFQSFVNITTKFARVAHSLYQYGDGFGVQDRDTEKHILSLLIEPL</sequence>
<evidence type="ECO:0000313" key="2">
    <source>
        <dbReference type="Proteomes" id="UP001164539"/>
    </source>
</evidence>
<evidence type="ECO:0000313" key="1">
    <source>
        <dbReference type="EMBL" id="KAJ4703289.1"/>
    </source>
</evidence>
<proteinExistence type="predicted"/>
<name>A0ACC1WWI9_MELAZ</name>